<comment type="caution">
    <text evidence="1">The sequence shown here is derived from an EMBL/GenBank/DDBJ whole genome shotgun (WGS) entry which is preliminary data.</text>
</comment>
<organism evidence="1 2">
    <name type="scientific">Dermacentor silvarum</name>
    <name type="common">Tick</name>
    <dbReference type="NCBI Taxonomy" id="543639"/>
    <lineage>
        <taxon>Eukaryota</taxon>
        <taxon>Metazoa</taxon>
        <taxon>Ecdysozoa</taxon>
        <taxon>Arthropoda</taxon>
        <taxon>Chelicerata</taxon>
        <taxon>Arachnida</taxon>
        <taxon>Acari</taxon>
        <taxon>Parasitiformes</taxon>
        <taxon>Ixodida</taxon>
        <taxon>Ixodoidea</taxon>
        <taxon>Ixodidae</taxon>
        <taxon>Rhipicephalinae</taxon>
        <taxon>Dermacentor</taxon>
    </lineage>
</organism>
<reference evidence="1" key="1">
    <citation type="submission" date="2020-05" db="EMBL/GenBank/DDBJ databases">
        <title>Large-scale comparative analyses of tick genomes elucidate their genetic diversity and vector capacities.</title>
        <authorList>
            <person name="Jia N."/>
            <person name="Wang J."/>
            <person name="Shi W."/>
            <person name="Du L."/>
            <person name="Sun Y."/>
            <person name="Zhan W."/>
            <person name="Jiang J."/>
            <person name="Wang Q."/>
            <person name="Zhang B."/>
            <person name="Ji P."/>
            <person name="Sakyi L.B."/>
            <person name="Cui X."/>
            <person name="Yuan T."/>
            <person name="Jiang B."/>
            <person name="Yang W."/>
            <person name="Lam T.T.-Y."/>
            <person name="Chang Q."/>
            <person name="Ding S."/>
            <person name="Wang X."/>
            <person name="Zhu J."/>
            <person name="Ruan X."/>
            <person name="Zhao L."/>
            <person name="Wei J."/>
            <person name="Que T."/>
            <person name="Du C."/>
            <person name="Cheng J."/>
            <person name="Dai P."/>
            <person name="Han X."/>
            <person name="Huang E."/>
            <person name="Gao Y."/>
            <person name="Liu J."/>
            <person name="Shao H."/>
            <person name="Ye R."/>
            <person name="Li L."/>
            <person name="Wei W."/>
            <person name="Wang X."/>
            <person name="Wang C."/>
            <person name="Yang T."/>
            <person name="Huo Q."/>
            <person name="Li W."/>
            <person name="Guo W."/>
            <person name="Chen H."/>
            <person name="Zhou L."/>
            <person name="Ni X."/>
            <person name="Tian J."/>
            <person name="Zhou Y."/>
            <person name="Sheng Y."/>
            <person name="Liu T."/>
            <person name="Pan Y."/>
            <person name="Xia L."/>
            <person name="Li J."/>
            <person name="Zhao F."/>
            <person name="Cao W."/>
        </authorList>
    </citation>
    <scope>NUCLEOTIDE SEQUENCE</scope>
    <source>
        <strain evidence="1">Dsil-2018</strain>
    </source>
</reference>
<accession>A0ACB8C8R6</accession>
<dbReference type="EMBL" id="CM023477">
    <property type="protein sequence ID" value="KAH7937278.1"/>
    <property type="molecule type" value="Genomic_DNA"/>
</dbReference>
<proteinExistence type="predicted"/>
<protein>
    <submittedName>
        <fullName evidence="1">Uncharacterized protein</fullName>
    </submittedName>
</protein>
<keyword evidence="2" id="KW-1185">Reference proteome</keyword>
<gene>
    <name evidence="1" type="ORF">HPB49_009973</name>
</gene>
<evidence type="ECO:0000313" key="2">
    <source>
        <dbReference type="Proteomes" id="UP000821865"/>
    </source>
</evidence>
<name>A0ACB8C8R6_DERSI</name>
<sequence>MTESTTSRQLPPERNKLGTCRGINKRLPTKALFSKRPLTPETFYGSSSQSGDSARSSRTSLFSPVFTHPEGSPEPDIVSLASASVHRPLSPRAHYTVSYFTTDMATSRNPVPWPQPAQTLCTCADDDRSAGPGRLPPDPESGVQAPTAVGGGGGGSTLVSIPIPVSVPLPLGQSGGGSQGGPIIITSPPPPAPPNPPMPPHPPAQRPGIAQDVASMLMMLLMNHVRERIDGTSTDAKNQQLIRDREVAAAAATAAVEAVSKAQLPKEPMVPAWMFREMLPGAGKKGSIDLDRKKKKTAKKKRGGVELAPPETPAHQLPPPPLVLPFPVQDAPTEALPPLQITKIPDESPKVSPEQEKEPKERSPDEEETPSGTYRVAVPFCDRCCCYIIVILLLGAVLAVNLAFLIAPEDVTNFLCELGLEERKNDSKNARLYDMDADNDTEVETLRQSSGLWRISGRNDKSIFDIEEAEHEDEPPPIPHSDVFESEEQPSVAHAATEASSSGVVEAPFAEKERCSRGNCSRGEKEEPLIERETQQYPKPTVSTSYLEHDDWFRVAWDSLMITDKPAELDDQSGSFLDRALLRHLSARRTIWLAPSTSSVATTAQDFRHGVQRFGPGEPTSTGASTRTKRRVLRDRLDAMMVAAVNTERALKVAPSGAVNHTPTAHDMPATALTYKWVSSAAPAGVQRKADMVRGNPSTSDWVRVLVVPALKFRRYSLS</sequence>
<dbReference type="Proteomes" id="UP000821865">
    <property type="component" value="Chromosome 8"/>
</dbReference>
<evidence type="ECO:0000313" key="1">
    <source>
        <dbReference type="EMBL" id="KAH7937278.1"/>
    </source>
</evidence>